<dbReference type="InterPro" id="IPR024047">
    <property type="entry name" value="MM3350-like_sf"/>
</dbReference>
<reference evidence="2 3" key="1">
    <citation type="submission" date="2019-06" db="EMBL/GenBank/DDBJ databases">
        <title>Amycolatopsis alkalitolerans sp. nov., isolated from Gastrodia elata Blume.</title>
        <authorList>
            <person name="Narsing Rao M.P."/>
            <person name="Li W.J."/>
        </authorList>
    </citation>
    <scope>NUCLEOTIDE SEQUENCE [LARGE SCALE GENOMIC DNA]</scope>
    <source>
        <strain evidence="2 3">SYSUP0005</strain>
    </source>
</reference>
<gene>
    <name evidence="2" type="ORF">FG385_21655</name>
</gene>
<evidence type="ECO:0000313" key="3">
    <source>
        <dbReference type="Proteomes" id="UP000305546"/>
    </source>
</evidence>
<accession>A0A5C4M0V5</accession>
<sequence>MTTSQISTLAGRGLSHAIKLKRWVGPGKPVTAKGVLKPSQLPAAAAALGVQVPAKVRTAADVPPIHWPWVAAEAAGLIEVGAAKAVACEVDGDPAQLWLTGLDAVLAAESHDRDRRGACTLCRAVLTAAADEAPLESVGDIVEEYEDAGTAYKSFRQTGQLPVEEAVALLTSFGALDGKKRLTPLGRWAHERFEARAPESVTPDLPAPELLARLAPLPEDEAWRLALRWFGDRRPVYGAAQLLYAAEYAAPVERVAAVDVVAGFGEEALPAWRNCLRHKNLRPHAMAALKSWGEGRGVDGAQRRWLITEYALAARARRGLEDAFHYVRDSGGLAVLEDSDHSGARELHRALTAANFRVRVQQLKISRTTGEWWRVLVPAGTTLGALHEIVRILAGHRGDELHEFEVDGARYSDPFHGLAEHRDEHEIRLSKVFPRPGNGLSYAYDLAQPWEYRITCEKLLEPDPGVRYPACVSVTDPELDRRLARLRMPQPWA</sequence>
<evidence type="ECO:0000259" key="1">
    <source>
        <dbReference type="Pfam" id="PF07929"/>
    </source>
</evidence>
<comment type="caution">
    <text evidence="2">The sequence shown here is derived from an EMBL/GenBank/DDBJ whole genome shotgun (WGS) entry which is preliminary data.</text>
</comment>
<name>A0A5C4M0V5_9PSEU</name>
<keyword evidence="3" id="KW-1185">Reference proteome</keyword>
<dbReference type="OrthoDB" id="9816539at2"/>
<dbReference type="PANTHER" id="PTHR41878">
    <property type="entry name" value="LEXA REPRESSOR-RELATED"/>
    <property type="match status" value="1"/>
</dbReference>
<protein>
    <submittedName>
        <fullName evidence="2">Plasmid pRiA4b ORF-3 family protein</fullName>
    </submittedName>
</protein>
<dbReference type="SUPFAM" id="SSF159941">
    <property type="entry name" value="MM3350-like"/>
    <property type="match status" value="1"/>
</dbReference>
<dbReference type="RefSeq" id="WP_139098594.1">
    <property type="nucleotide sequence ID" value="NZ_VDFW01000020.1"/>
</dbReference>
<dbReference type="EMBL" id="VDFW01000020">
    <property type="protein sequence ID" value="TNC23350.1"/>
    <property type="molecule type" value="Genomic_DNA"/>
</dbReference>
<dbReference type="Pfam" id="PF07929">
    <property type="entry name" value="PRiA4_ORF3"/>
    <property type="match status" value="1"/>
</dbReference>
<dbReference type="AlphaFoldDB" id="A0A5C4M0V5"/>
<evidence type="ECO:0000313" key="2">
    <source>
        <dbReference type="EMBL" id="TNC23350.1"/>
    </source>
</evidence>
<dbReference type="InterPro" id="IPR012912">
    <property type="entry name" value="Plasmid_pRiA4b_Orf3-like"/>
</dbReference>
<dbReference type="Gene3D" id="3.10.290.30">
    <property type="entry name" value="MM3350-like"/>
    <property type="match status" value="1"/>
</dbReference>
<dbReference type="PANTHER" id="PTHR41878:SF1">
    <property type="entry name" value="TNPR PROTEIN"/>
    <property type="match status" value="1"/>
</dbReference>
<organism evidence="2 3">
    <name type="scientific">Amycolatopsis alkalitolerans</name>
    <dbReference type="NCBI Taxonomy" id="2547244"/>
    <lineage>
        <taxon>Bacteria</taxon>
        <taxon>Bacillati</taxon>
        <taxon>Actinomycetota</taxon>
        <taxon>Actinomycetes</taxon>
        <taxon>Pseudonocardiales</taxon>
        <taxon>Pseudonocardiaceae</taxon>
        <taxon>Amycolatopsis</taxon>
    </lineage>
</organism>
<dbReference type="Proteomes" id="UP000305546">
    <property type="component" value="Unassembled WGS sequence"/>
</dbReference>
<proteinExistence type="predicted"/>
<feature type="domain" description="Plasmid pRiA4b Orf3-like" evidence="1">
    <location>
        <begin position="372"/>
        <end position="473"/>
    </location>
</feature>